<organism evidence="2 3">
    <name type="scientific">Candidatus Schekmanbacteria bacterium RBG_16_38_10</name>
    <dbReference type="NCBI Taxonomy" id="1817879"/>
    <lineage>
        <taxon>Bacteria</taxon>
        <taxon>Candidatus Schekmaniibacteriota</taxon>
    </lineage>
</organism>
<dbReference type="InterPro" id="IPR050312">
    <property type="entry name" value="IolE/XylAMocC-like"/>
</dbReference>
<feature type="domain" description="Xylose isomerase-like TIM barrel" evidence="1">
    <location>
        <begin position="22"/>
        <end position="299"/>
    </location>
</feature>
<dbReference type="AlphaFoldDB" id="A0A1F7RVQ4"/>
<dbReference type="EMBL" id="MGDE01000151">
    <property type="protein sequence ID" value="OGL45128.1"/>
    <property type="molecule type" value="Genomic_DNA"/>
</dbReference>
<evidence type="ECO:0000259" key="1">
    <source>
        <dbReference type="Pfam" id="PF01261"/>
    </source>
</evidence>
<dbReference type="InterPro" id="IPR036237">
    <property type="entry name" value="Xyl_isomerase-like_sf"/>
</dbReference>
<reference evidence="2 3" key="1">
    <citation type="journal article" date="2016" name="Nat. Commun.">
        <title>Thousands of microbial genomes shed light on interconnected biogeochemical processes in an aquifer system.</title>
        <authorList>
            <person name="Anantharaman K."/>
            <person name="Brown C.T."/>
            <person name="Hug L.A."/>
            <person name="Sharon I."/>
            <person name="Castelle C.J."/>
            <person name="Probst A.J."/>
            <person name="Thomas B.C."/>
            <person name="Singh A."/>
            <person name="Wilkins M.J."/>
            <person name="Karaoz U."/>
            <person name="Brodie E.L."/>
            <person name="Williams K.H."/>
            <person name="Hubbard S.S."/>
            <person name="Banfield J.F."/>
        </authorList>
    </citation>
    <scope>NUCLEOTIDE SEQUENCE [LARGE SCALE GENOMIC DNA]</scope>
</reference>
<name>A0A1F7RVQ4_9BACT</name>
<gene>
    <name evidence="2" type="ORF">A2W05_05160</name>
</gene>
<dbReference type="SUPFAM" id="SSF51658">
    <property type="entry name" value="Xylose isomerase-like"/>
    <property type="match status" value="1"/>
</dbReference>
<comment type="caution">
    <text evidence="2">The sequence shown here is derived from an EMBL/GenBank/DDBJ whole genome shotgun (WGS) entry which is preliminary data.</text>
</comment>
<protein>
    <recommendedName>
        <fullName evidence="1">Xylose isomerase-like TIM barrel domain-containing protein</fullName>
    </recommendedName>
</protein>
<sequence>MLGISTVWQSGKIKNGEELLNKISDFGLKAVELEYRINNETYAQMKPFLKKKKLKVLSVHNFFPVPDVLETGSGDAFLLSSPDEDERKRAVEYTIRTIEHANDLEAGAVVLHLGNTGIDAYKKEFFKFYDDGEINCEKFLKFLDEIKNERNKVKARFFDAVLFSLEELNKVAEKENIMLGVENRYYFHQIPDFEEMKMILKKFNGSNIRYWHDVGHAETWNNLGLVKHEEWLKAYGEILLGIHLHDCEGYGDHNAPGKGKVDFNMIKKYLKPETIKIIEVEPEVTYESLKEGIEFLRKLGIE</sequence>
<evidence type="ECO:0000313" key="3">
    <source>
        <dbReference type="Proteomes" id="UP000178797"/>
    </source>
</evidence>
<evidence type="ECO:0000313" key="2">
    <source>
        <dbReference type="EMBL" id="OGL45128.1"/>
    </source>
</evidence>
<accession>A0A1F7RVQ4</accession>
<dbReference type="Gene3D" id="3.20.20.150">
    <property type="entry name" value="Divalent-metal-dependent TIM barrel enzymes"/>
    <property type="match status" value="1"/>
</dbReference>
<proteinExistence type="predicted"/>
<dbReference type="Pfam" id="PF01261">
    <property type="entry name" value="AP_endonuc_2"/>
    <property type="match status" value="1"/>
</dbReference>
<dbReference type="PANTHER" id="PTHR12110">
    <property type="entry name" value="HYDROXYPYRUVATE ISOMERASE"/>
    <property type="match status" value="1"/>
</dbReference>
<dbReference type="Proteomes" id="UP000178797">
    <property type="component" value="Unassembled WGS sequence"/>
</dbReference>
<dbReference type="InterPro" id="IPR013022">
    <property type="entry name" value="Xyl_isomerase-like_TIM-brl"/>
</dbReference>